<proteinExistence type="predicted"/>
<keyword evidence="1" id="KW-0812">Transmembrane</keyword>
<sequence length="335" mass="37848">MRIAVGIILSLIVPGLGQFVNGQRIKGSVFLLLDLLFIVVKNGLSIAPLLILYVVALADAIIFGLRIQRGEFSAPSGRNWVIEVILVTVVAGGLTMGVDELTKSYFASRLNPGGDPVDVEEKQKITAEAETYLKKKYGMDFTVNKVKYTWQTGKYTMRGRAQNEKTDFLVERDENGDFIDSYFFHLMSRDARKELEPQMKGEFPDVLNWEVTVWVEERVEKEVAGESPSLKVLRGKTQDYKEKLRINVVKKVGDSSVGEEAKRLSSLFDYLNGNKIQASVQVNYYDPSIKQKGIQKIDFQKQLRYDQYLTASLEVNDISAFQSTEAIEDAIEVYD</sequence>
<keyword evidence="3" id="KW-1185">Reference proteome</keyword>
<dbReference type="OrthoDB" id="9792998at2"/>
<keyword evidence="1" id="KW-0472">Membrane</keyword>
<gene>
    <name evidence="2" type="ORF">SAMN05421790_10799</name>
</gene>
<evidence type="ECO:0000313" key="2">
    <source>
        <dbReference type="EMBL" id="SIS90472.1"/>
    </source>
</evidence>
<evidence type="ECO:0000256" key="1">
    <source>
        <dbReference type="SAM" id="Phobius"/>
    </source>
</evidence>
<dbReference type="Proteomes" id="UP000186795">
    <property type="component" value="Unassembled WGS sequence"/>
</dbReference>
<protein>
    <submittedName>
        <fullName evidence="2">Uncharacterized protein</fullName>
    </submittedName>
</protein>
<evidence type="ECO:0000313" key="3">
    <source>
        <dbReference type="Proteomes" id="UP000186795"/>
    </source>
</evidence>
<keyword evidence="1" id="KW-1133">Transmembrane helix</keyword>
<accession>A0A1N7MWL5</accession>
<dbReference type="EMBL" id="FTOD01000007">
    <property type="protein sequence ID" value="SIS90472.1"/>
    <property type="molecule type" value="Genomic_DNA"/>
</dbReference>
<name>A0A1N7MWL5_9BACL</name>
<dbReference type="RefSeq" id="WP_076525318.1">
    <property type="nucleotide sequence ID" value="NZ_CP048103.1"/>
</dbReference>
<feature type="transmembrane region" description="Helical" evidence="1">
    <location>
        <begin position="46"/>
        <end position="67"/>
    </location>
</feature>
<reference evidence="3" key="1">
    <citation type="submission" date="2017-01" db="EMBL/GenBank/DDBJ databases">
        <authorList>
            <person name="Varghese N."/>
            <person name="Submissions S."/>
        </authorList>
    </citation>
    <scope>NUCLEOTIDE SEQUENCE [LARGE SCALE GENOMIC DNA]</scope>
    <source>
        <strain evidence="3">DSM 45196</strain>
    </source>
</reference>
<dbReference type="AlphaFoldDB" id="A0A1N7MWL5"/>
<feature type="transmembrane region" description="Helical" evidence="1">
    <location>
        <begin position="79"/>
        <end position="98"/>
    </location>
</feature>
<organism evidence="2 3">
    <name type="scientific">Kroppenstedtia eburnea</name>
    <dbReference type="NCBI Taxonomy" id="714067"/>
    <lineage>
        <taxon>Bacteria</taxon>
        <taxon>Bacillati</taxon>
        <taxon>Bacillota</taxon>
        <taxon>Bacilli</taxon>
        <taxon>Bacillales</taxon>
        <taxon>Thermoactinomycetaceae</taxon>
        <taxon>Kroppenstedtia</taxon>
    </lineage>
</organism>